<dbReference type="InterPro" id="IPR038765">
    <property type="entry name" value="Papain-like_cys_pep_sf"/>
</dbReference>
<keyword evidence="7" id="KW-1185">Reference proteome</keyword>
<dbReference type="PROSITE" id="PS50600">
    <property type="entry name" value="ULP_PROTEASE"/>
    <property type="match status" value="1"/>
</dbReference>
<evidence type="ECO:0000256" key="1">
    <source>
        <dbReference type="ARBA" id="ARBA00005234"/>
    </source>
</evidence>
<dbReference type="AlphaFoldDB" id="A0A2P6QDX7"/>
<feature type="region of interest" description="Disordered" evidence="4">
    <location>
        <begin position="170"/>
        <end position="189"/>
    </location>
</feature>
<gene>
    <name evidence="6" type="ORF">RchiOBHm_Chr5g0045831</name>
</gene>
<dbReference type="InterPro" id="IPR058352">
    <property type="entry name" value="DUF8039"/>
</dbReference>
<evidence type="ECO:0000256" key="2">
    <source>
        <dbReference type="ARBA" id="ARBA00022670"/>
    </source>
</evidence>
<reference evidence="6 7" key="1">
    <citation type="journal article" date="2018" name="Nat. Genet.">
        <title>The Rosa genome provides new insights in the design of modern roses.</title>
        <authorList>
            <person name="Bendahmane M."/>
        </authorList>
    </citation>
    <scope>NUCLEOTIDE SEQUENCE [LARGE SCALE GENOMIC DNA]</scope>
    <source>
        <strain evidence="7">cv. Old Blush</strain>
    </source>
</reference>
<dbReference type="InterPro" id="IPR003653">
    <property type="entry name" value="Peptidase_C48_C"/>
</dbReference>
<comment type="caution">
    <text evidence="6">The sequence shown here is derived from an EMBL/GenBank/DDBJ whole genome shotgun (WGS) entry which is preliminary data.</text>
</comment>
<dbReference type="Gene3D" id="3.40.395.10">
    <property type="entry name" value="Adenoviral Proteinase, Chain A"/>
    <property type="match status" value="1"/>
</dbReference>
<dbReference type="PANTHER" id="PTHR33018:SF31">
    <property type="entry name" value="TRANSPOSASE, PTTA_EN_SPM, PLANT"/>
    <property type="match status" value="1"/>
</dbReference>
<accession>A0A2P6QDX7</accession>
<proteinExistence type="inferred from homology"/>
<dbReference type="Pfam" id="PF26133">
    <property type="entry name" value="DUF8039"/>
    <property type="match status" value="1"/>
</dbReference>
<keyword evidence="3" id="KW-0378">Hydrolase</keyword>
<dbReference type="OrthoDB" id="1869436at2759"/>
<dbReference type="Pfam" id="PF02902">
    <property type="entry name" value="Peptidase_C48"/>
    <property type="match status" value="1"/>
</dbReference>
<comment type="similarity">
    <text evidence="1">Belongs to the peptidase C48 family.</text>
</comment>
<dbReference type="EMBL" id="PDCK01000043">
    <property type="protein sequence ID" value="PRQ32388.1"/>
    <property type="molecule type" value="Genomic_DNA"/>
</dbReference>
<evidence type="ECO:0000313" key="6">
    <source>
        <dbReference type="EMBL" id="PRQ32388.1"/>
    </source>
</evidence>
<organism evidence="6 7">
    <name type="scientific">Rosa chinensis</name>
    <name type="common">China rose</name>
    <dbReference type="NCBI Taxonomy" id="74649"/>
    <lineage>
        <taxon>Eukaryota</taxon>
        <taxon>Viridiplantae</taxon>
        <taxon>Streptophyta</taxon>
        <taxon>Embryophyta</taxon>
        <taxon>Tracheophyta</taxon>
        <taxon>Spermatophyta</taxon>
        <taxon>Magnoliopsida</taxon>
        <taxon>eudicotyledons</taxon>
        <taxon>Gunneridae</taxon>
        <taxon>Pentapetalae</taxon>
        <taxon>rosids</taxon>
        <taxon>fabids</taxon>
        <taxon>Rosales</taxon>
        <taxon>Rosaceae</taxon>
        <taxon>Rosoideae</taxon>
        <taxon>Rosoideae incertae sedis</taxon>
        <taxon>Rosa</taxon>
    </lineage>
</organism>
<dbReference type="GO" id="GO:0008234">
    <property type="term" value="F:cysteine-type peptidase activity"/>
    <property type="evidence" value="ECO:0007669"/>
    <property type="project" value="InterPro"/>
</dbReference>
<feature type="compositionally biased region" description="Polar residues" evidence="4">
    <location>
        <begin position="173"/>
        <end position="187"/>
    </location>
</feature>
<dbReference type="SUPFAM" id="SSF54001">
    <property type="entry name" value="Cysteine proteinases"/>
    <property type="match status" value="1"/>
</dbReference>
<sequence length="629" mass="71034">MARKGYANLQEELSATIPIEELDRATMWVKARQDKNGNFKAVEVQETTNKIQKLKQKESDGSITTQGSDDVLTLALGRPEHPGRVRGVGGYIKPASFFDLPKRRNKSVEETVRKSVKRILEEEKETILAKERALWQQERERVVAEERAYWTAKFAELAAKIDEKKLPLESPKPVTTLQDPGSGQGSCSRHAEKVMQNNPDGELNAVKKRLVLNDDAAGLLVEENHEVPEGNPKVTAIIEEEVRDIMAPKTSANTDLETIAAVHKCELAVDRVDNIVAIGTIIQVNVASSDQLIHSVPLGKENMRVSVVRAIVDDALLPIPVKDEIVTVSDAIGTCVAWPRNLVVIPGEKAPLKAIEQKKKNRANTKKRMRDVFDDNEDLENLPPNLPTTLKDLCTWGNNFLRGGVTIHTTFAADLFGRSKKVCLFRSDLYTMANNLEVSNRVLVFYMSYLHEVLKKCRMVDMVAFVNPDQTGTLGCGNPTERAWSLSDRYRQGRLGQIFVVPYNSGAHWMLTIVNPNEEVVHFMDPLKRRLDTGEWKSIVNNSIKIYNAHKNRKGRKVIQWKNLAGIPEQKNDKTCGYFIMRYMKEIVEGKNLDFSMKWGTRSNLVYTVNDIDEIQAEWAEHVLKFPEN</sequence>
<evidence type="ECO:0000313" key="7">
    <source>
        <dbReference type="Proteomes" id="UP000238479"/>
    </source>
</evidence>
<protein>
    <submittedName>
        <fullName evidence="6">Putative Ulp1 protease family catalytic domain, transposase, Tnp1/En/Spm</fullName>
    </submittedName>
</protein>
<dbReference type="Proteomes" id="UP000238479">
    <property type="component" value="Chromosome 5"/>
</dbReference>
<evidence type="ECO:0000256" key="3">
    <source>
        <dbReference type="ARBA" id="ARBA00022801"/>
    </source>
</evidence>
<dbReference type="OMA" id="NISICIC"/>
<dbReference type="Gramene" id="PRQ32388">
    <property type="protein sequence ID" value="PRQ32388"/>
    <property type="gene ID" value="RchiOBHm_Chr5g0045831"/>
</dbReference>
<dbReference type="PANTHER" id="PTHR33018">
    <property type="entry name" value="OS10G0338966 PROTEIN-RELATED"/>
    <property type="match status" value="1"/>
</dbReference>
<name>A0A2P6QDX7_ROSCH</name>
<dbReference type="GO" id="GO:0006508">
    <property type="term" value="P:proteolysis"/>
    <property type="evidence" value="ECO:0007669"/>
    <property type="project" value="UniProtKB-KW"/>
</dbReference>
<keyword evidence="2 6" id="KW-0645">Protease</keyword>
<evidence type="ECO:0000259" key="5">
    <source>
        <dbReference type="PROSITE" id="PS50600"/>
    </source>
</evidence>
<feature type="domain" description="Ubiquitin-like protease family profile" evidence="5">
    <location>
        <begin position="422"/>
        <end position="587"/>
    </location>
</feature>
<evidence type="ECO:0000256" key="4">
    <source>
        <dbReference type="SAM" id="MobiDB-lite"/>
    </source>
</evidence>